<proteinExistence type="predicted"/>
<reference evidence="1 2" key="1">
    <citation type="journal article" date="2018" name="Environ. Microbiol.">
        <title>Novel energy conservation strategies and behaviour of Pelotomaculum schinkii driving syntrophic propionate catabolism.</title>
        <authorList>
            <person name="Hidalgo-Ahumada C.A.P."/>
            <person name="Nobu M.K."/>
            <person name="Narihiro T."/>
            <person name="Tamaki H."/>
            <person name="Liu W.T."/>
            <person name="Kamagata Y."/>
            <person name="Stams A.J.M."/>
            <person name="Imachi H."/>
            <person name="Sousa D.Z."/>
        </authorList>
    </citation>
    <scope>NUCLEOTIDE SEQUENCE [LARGE SCALE GENOMIC DNA]</scope>
    <source>
        <strain evidence="1 2">MGP</strain>
    </source>
</reference>
<evidence type="ECO:0008006" key="3">
    <source>
        <dbReference type="Google" id="ProtNLM"/>
    </source>
</evidence>
<dbReference type="AlphaFoldDB" id="A0A4Y7RKM0"/>
<dbReference type="InterPro" id="IPR025354">
    <property type="entry name" value="DUF4258"/>
</dbReference>
<accession>A0A4Y7RKM0</accession>
<sequence>MTSWHEAWLELLRRAGRTRNYLISKHAFVRMGERDISDDDVQRCSLEGQYIEHQGHGQDLKVLLQGECDDGSTFYMVVALAFPRPVIVTVCRFKDGIWDDLGPMKKRKK</sequence>
<dbReference type="Proteomes" id="UP000297597">
    <property type="component" value="Unassembled WGS sequence"/>
</dbReference>
<name>A0A4Y7RKM0_9FIRM</name>
<evidence type="ECO:0000313" key="2">
    <source>
        <dbReference type="Proteomes" id="UP000297597"/>
    </source>
</evidence>
<dbReference type="Pfam" id="PF14076">
    <property type="entry name" value="DUF4258"/>
    <property type="match status" value="1"/>
</dbReference>
<keyword evidence="2" id="KW-1185">Reference proteome</keyword>
<gene>
    <name evidence="1" type="ORF">Pmgp_03221</name>
</gene>
<protein>
    <recommendedName>
        <fullName evidence="3">DUF4258 domain-containing protein</fullName>
    </recommendedName>
</protein>
<dbReference type="RefSeq" id="WP_205078063.1">
    <property type="nucleotide sequence ID" value="NZ_QFFZ01000051.1"/>
</dbReference>
<evidence type="ECO:0000313" key="1">
    <source>
        <dbReference type="EMBL" id="TEB09351.1"/>
    </source>
</evidence>
<comment type="caution">
    <text evidence="1">The sequence shown here is derived from an EMBL/GenBank/DDBJ whole genome shotgun (WGS) entry which is preliminary data.</text>
</comment>
<dbReference type="EMBL" id="QFFZ01000051">
    <property type="protein sequence ID" value="TEB09351.1"/>
    <property type="molecule type" value="Genomic_DNA"/>
</dbReference>
<organism evidence="1 2">
    <name type="scientific">Pelotomaculum propionicicum</name>
    <dbReference type="NCBI Taxonomy" id="258475"/>
    <lineage>
        <taxon>Bacteria</taxon>
        <taxon>Bacillati</taxon>
        <taxon>Bacillota</taxon>
        <taxon>Clostridia</taxon>
        <taxon>Eubacteriales</taxon>
        <taxon>Desulfotomaculaceae</taxon>
        <taxon>Pelotomaculum</taxon>
    </lineage>
</organism>